<evidence type="ECO:0000313" key="2">
    <source>
        <dbReference type="EMBL" id="KAJ8401616.1"/>
    </source>
</evidence>
<feature type="compositionally biased region" description="Low complexity" evidence="1">
    <location>
        <begin position="190"/>
        <end position="208"/>
    </location>
</feature>
<keyword evidence="3" id="KW-1185">Reference proteome</keyword>
<dbReference type="EMBL" id="JAINUG010000069">
    <property type="protein sequence ID" value="KAJ8401616.1"/>
    <property type="molecule type" value="Genomic_DNA"/>
</dbReference>
<gene>
    <name evidence="2" type="ORF">AAFF_G00379330</name>
</gene>
<proteinExistence type="predicted"/>
<accession>A0AAD7SHM1</accession>
<reference evidence="2" key="1">
    <citation type="journal article" date="2023" name="Science">
        <title>Genome structures resolve the early diversification of teleost fishes.</title>
        <authorList>
            <person name="Parey E."/>
            <person name="Louis A."/>
            <person name="Montfort J."/>
            <person name="Bouchez O."/>
            <person name="Roques C."/>
            <person name="Iampietro C."/>
            <person name="Lluch J."/>
            <person name="Castinel A."/>
            <person name="Donnadieu C."/>
            <person name="Desvignes T."/>
            <person name="Floi Bucao C."/>
            <person name="Jouanno E."/>
            <person name="Wen M."/>
            <person name="Mejri S."/>
            <person name="Dirks R."/>
            <person name="Jansen H."/>
            <person name="Henkel C."/>
            <person name="Chen W.J."/>
            <person name="Zahm M."/>
            <person name="Cabau C."/>
            <person name="Klopp C."/>
            <person name="Thompson A.W."/>
            <person name="Robinson-Rechavi M."/>
            <person name="Braasch I."/>
            <person name="Lecointre G."/>
            <person name="Bobe J."/>
            <person name="Postlethwait J.H."/>
            <person name="Berthelot C."/>
            <person name="Roest Crollius H."/>
            <person name="Guiguen Y."/>
        </authorList>
    </citation>
    <scope>NUCLEOTIDE SEQUENCE</scope>
    <source>
        <strain evidence="2">NC1722</strain>
    </source>
</reference>
<dbReference type="AlphaFoldDB" id="A0AAD7SHM1"/>
<feature type="compositionally biased region" description="Basic and acidic residues" evidence="1">
    <location>
        <begin position="209"/>
        <end position="220"/>
    </location>
</feature>
<organism evidence="2 3">
    <name type="scientific">Aldrovandia affinis</name>
    <dbReference type="NCBI Taxonomy" id="143900"/>
    <lineage>
        <taxon>Eukaryota</taxon>
        <taxon>Metazoa</taxon>
        <taxon>Chordata</taxon>
        <taxon>Craniata</taxon>
        <taxon>Vertebrata</taxon>
        <taxon>Euteleostomi</taxon>
        <taxon>Actinopterygii</taxon>
        <taxon>Neopterygii</taxon>
        <taxon>Teleostei</taxon>
        <taxon>Notacanthiformes</taxon>
        <taxon>Halosauridae</taxon>
        <taxon>Aldrovandia</taxon>
    </lineage>
</organism>
<dbReference type="Proteomes" id="UP001221898">
    <property type="component" value="Unassembled WGS sequence"/>
</dbReference>
<comment type="caution">
    <text evidence="2">The sequence shown here is derived from an EMBL/GenBank/DDBJ whole genome shotgun (WGS) entry which is preliminary data.</text>
</comment>
<sequence>MFPVQTNEPPSLGETTGRTAAALSLGRRLLWHTVTWCRYAPRLTALRNKYMSPGEEAGNGRPGEAATDGRGPGGAGRPGHAWRVAAAVSRSNHQHHVTGASCRLLTQAEPQAKTPAQGTEGRYGPLRTSTAARPQTEHSPGKTGAVLPRSGTWRGRRQGGQGVRRWWRWPGRPGARRPEGPVSQIPRAVSGSSSSLPARASPSRSLSSDSERGPRSERGPLPRQPSSFAGRLGQPPRGPLSLHMYSRKNVFLQHSLHTAELQALAQNEG</sequence>
<protein>
    <submittedName>
        <fullName evidence="2">Uncharacterized protein</fullName>
    </submittedName>
</protein>
<evidence type="ECO:0000313" key="3">
    <source>
        <dbReference type="Proteomes" id="UP001221898"/>
    </source>
</evidence>
<evidence type="ECO:0000256" key="1">
    <source>
        <dbReference type="SAM" id="MobiDB-lite"/>
    </source>
</evidence>
<feature type="region of interest" description="Disordered" evidence="1">
    <location>
        <begin position="53"/>
        <end position="79"/>
    </location>
</feature>
<name>A0AAD7SHM1_9TELE</name>
<feature type="region of interest" description="Disordered" evidence="1">
    <location>
        <begin position="91"/>
        <end position="242"/>
    </location>
</feature>